<dbReference type="Gene3D" id="1.50.10.10">
    <property type="match status" value="1"/>
</dbReference>
<dbReference type="Gene3D" id="2.60.420.10">
    <property type="entry name" value="Maltose phosphorylase, domain 3"/>
    <property type="match status" value="1"/>
</dbReference>
<dbReference type="InterPro" id="IPR037018">
    <property type="entry name" value="GH65_N"/>
</dbReference>
<dbReference type="AlphaFoldDB" id="A0A1F2UIG8"/>
<sequence length="1070" mass="120016">MYPKIKKHPFKIIAFDWDGTAVANRQVDAGPVADVLEELMRFGVQIVIITGTNFGNIDSQFCSLVTGPHKQNLYVCTDRGSEVHGFDEDSKPVLLYGRKATDEEEALLSKVAEAVKNDIESHSNITIDIVYKRLNRRKIDLIPEWENPPKSQIGELLEKTEARLVQGGFSGGIKGAFAMTIEYSKQLGLDDARLTTDVKHVELGLTDKSDSINWALEELSYKRNIPFTDILILGDEFGPIAGFEGSDFLTYKQDAEGIDYISVGKEPNGVPEGVIHVGGGPDCFLRLMKEQAKIYRKIELTEDPTFLLVREGFDDMREREVESLLTVGNGYLGVRGSIEERVSGSEPATLVAGVYDRAKEGEIEELVVVPDWLHTRIYVGGEQLHLDTGHIVEHRRVLDMKKGILRREWRHRDERGRITSVSMLRFASLADPHVLALKISITPENHQGEIRVGTGIELCQKMALVAIPTDRRVLEEDIGVVAVSKTNFSDITIVQAQRSRISTGIVKPDYHTHIEECGVGEFFSWQAEAGQTVEIEKIVSIYTSRDTDDPEREAVDNLRDCCARGFNELLLDNVDAWRARWDIAAIAVEGDAEVQSWLNFAAYHLIIAGNPHDERVSISARTLTGTIYKGHVFWDADMFMLPFFVYAHPPTARAMLKYRHHTLPGARKEAQDLSLKGALYAWESTVTGEEMTPEFVITPTGEVILILTGKMEQHINTSVSYGVWSYWMATRDEDFFVNAGAEILIETARFWVSRAEEKDGVFHIYNVCGPDEYHEIVNDSIYTNLKAVWSIDRAADSVAYLKESHAGKWSELKARIGFDDNELLEWDNVASNMYKDANHGNNLIEQFAGYFDLEDIDVYEYEPRTVPLDMLLGREETSLTQLVKQADVVMLLYLLENDFTPEAVEENYKYYERRTGHGSSLSPSMYGLVAARLGLEDLARRYLHQAGTIDLANNMGNASGGVHAAALGGLWQQVIMGFAGVRVQVDGIYVYPRLLKEWTRLGFKLMFHGNVLQFDVEHDRQITVVVGEKSGASIGIFGGSLQALQSGGVYKSLWDGNTWREFAKVEEGAA</sequence>
<evidence type="ECO:0000259" key="1">
    <source>
        <dbReference type="Pfam" id="PF03632"/>
    </source>
</evidence>
<dbReference type="SUPFAM" id="SSF56784">
    <property type="entry name" value="HAD-like"/>
    <property type="match status" value="1"/>
</dbReference>
<dbReference type="GO" id="GO:0005975">
    <property type="term" value="P:carbohydrate metabolic process"/>
    <property type="evidence" value="ECO:0007669"/>
    <property type="project" value="InterPro"/>
</dbReference>
<evidence type="ECO:0000313" key="4">
    <source>
        <dbReference type="EMBL" id="OFW32830.1"/>
    </source>
</evidence>
<dbReference type="GO" id="GO:0004553">
    <property type="term" value="F:hydrolase activity, hydrolyzing O-glycosyl compounds"/>
    <property type="evidence" value="ECO:0007669"/>
    <property type="project" value="TreeGrafter"/>
</dbReference>
<accession>A0A1F2UIG8</accession>
<organism evidence="4 5">
    <name type="scientific">Candidatus Aquicultor primus</name>
    <dbReference type="NCBI Taxonomy" id="1797195"/>
    <lineage>
        <taxon>Bacteria</taxon>
        <taxon>Bacillati</taxon>
        <taxon>Actinomycetota</taxon>
        <taxon>Candidatus Aquicultoria</taxon>
        <taxon>Candidatus Aquicultorales</taxon>
        <taxon>Candidatus Aquicultoraceae</taxon>
        <taxon>Candidatus Aquicultor</taxon>
    </lineage>
</organism>
<dbReference type="PANTHER" id="PTHR11051:SF8">
    <property type="entry name" value="PROTEIN-GLUCOSYLGALACTOSYLHYDROXYLYSINE GLUCOSIDASE"/>
    <property type="match status" value="1"/>
</dbReference>
<dbReference type="InterPro" id="IPR008928">
    <property type="entry name" value="6-hairpin_glycosidase_sf"/>
</dbReference>
<dbReference type="Proteomes" id="UP000178086">
    <property type="component" value="Unassembled WGS sequence"/>
</dbReference>
<proteinExistence type="predicted"/>
<feature type="domain" description="Glycoside hydrolase family 65 C-terminal" evidence="2">
    <location>
        <begin position="982"/>
        <end position="1038"/>
    </location>
</feature>
<dbReference type="InterPro" id="IPR036412">
    <property type="entry name" value="HAD-like_sf"/>
</dbReference>
<feature type="domain" description="Glycoside hydrolase family 65 central catalytic" evidence="1">
    <location>
        <begin position="600"/>
        <end position="972"/>
    </location>
</feature>
<dbReference type="Pfam" id="PF03636">
    <property type="entry name" value="Glyco_hydro_65N"/>
    <property type="match status" value="1"/>
</dbReference>
<feature type="domain" description="Glycoside hydrolase family 65 N-terminal" evidence="3">
    <location>
        <begin position="310"/>
        <end position="545"/>
    </location>
</feature>
<dbReference type="InterPro" id="IPR023214">
    <property type="entry name" value="HAD_sf"/>
</dbReference>
<evidence type="ECO:0000313" key="5">
    <source>
        <dbReference type="Proteomes" id="UP000178086"/>
    </source>
</evidence>
<dbReference type="Pfam" id="PF03633">
    <property type="entry name" value="Glyco_hydro_65C"/>
    <property type="match status" value="1"/>
</dbReference>
<evidence type="ECO:0000259" key="3">
    <source>
        <dbReference type="Pfam" id="PF03636"/>
    </source>
</evidence>
<dbReference type="Gene3D" id="3.40.50.1000">
    <property type="entry name" value="HAD superfamily/HAD-like"/>
    <property type="match status" value="1"/>
</dbReference>
<gene>
    <name evidence="4" type="ORF">A2074_05410</name>
</gene>
<dbReference type="InterPro" id="IPR011013">
    <property type="entry name" value="Gal_mutarotase_sf_dom"/>
</dbReference>
<dbReference type="PANTHER" id="PTHR11051">
    <property type="entry name" value="GLYCOSYL HYDROLASE-RELATED"/>
    <property type="match status" value="1"/>
</dbReference>
<evidence type="ECO:0000259" key="2">
    <source>
        <dbReference type="Pfam" id="PF03633"/>
    </source>
</evidence>
<dbReference type="InterPro" id="IPR005196">
    <property type="entry name" value="Glyco_hydro_65_N"/>
</dbReference>
<dbReference type="GO" id="GO:0030246">
    <property type="term" value="F:carbohydrate binding"/>
    <property type="evidence" value="ECO:0007669"/>
    <property type="project" value="InterPro"/>
</dbReference>
<dbReference type="Pfam" id="PF03632">
    <property type="entry name" value="Glyco_hydro_65m"/>
    <property type="match status" value="1"/>
</dbReference>
<dbReference type="Gene3D" id="2.70.98.40">
    <property type="entry name" value="Glycoside hydrolase, family 65, N-terminal domain"/>
    <property type="match status" value="1"/>
</dbReference>
<protein>
    <recommendedName>
        <fullName evidence="6">Glycoside hydrolase family 65 protein</fullName>
    </recommendedName>
</protein>
<dbReference type="SUPFAM" id="SSF74650">
    <property type="entry name" value="Galactose mutarotase-like"/>
    <property type="match status" value="1"/>
</dbReference>
<dbReference type="GO" id="GO:0016757">
    <property type="term" value="F:glycosyltransferase activity"/>
    <property type="evidence" value="ECO:0007669"/>
    <property type="project" value="UniProtKB-ARBA"/>
</dbReference>
<comment type="caution">
    <text evidence="4">The sequence shown here is derived from an EMBL/GenBank/DDBJ whole genome shotgun (WGS) entry which is preliminary data.</text>
</comment>
<name>A0A1F2UIG8_9ACTN</name>
<dbReference type="InterPro" id="IPR005195">
    <property type="entry name" value="Glyco_hydro_65_M"/>
</dbReference>
<reference evidence="4 5" key="1">
    <citation type="journal article" date="2016" name="Nat. Commun.">
        <title>Thousands of microbial genomes shed light on interconnected biogeochemical processes in an aquifer system.</title>
        <authorList>
            <person name="Anantharaman K."/>
            <person name="Brown C.T."/>
            <person name="Hug L.A."/>
            <person name="Sharon I."/>
            <person name="Castelle C.J."/>
            <person name="Probst A.J."/>
            <person name="Thomas B.C."/>
            <person name="Singh A."/>
            <person name="Wilkins M.J."/>
            <person name="Karaoz U."/>
            <person name="Brodie E.L."/>
            <person name="Williams K.H."/>
            <person name="Hubbard S.S."/>
            <person name="Banfield J.F."/>
        </authorList>
    </citation>
    <scope>NUCLEOTIDE SEQUENCE [LARGE SCALE GENOMIC DNA]</scope>
</reference>
<dbReference type="InterPro" id="IPR005194">
    <property type="entry name" value="Glyco_hydro_65_C"/>
</dbReference>
<dbReference type="InterPro" id="IPR012341">
    <property type="entry name" value="6hp_glycosidase-like_sf"/>
</dbReference>
<dbReference type="EMBL" id="MELI01000084">
    <property type="protein sequence ID" value="OFW32830.1"/>
    <property type="molecule type" value="Genomic_DNA"/>
</dbReference>
<dbReference type="SUPFAM" id="SSF48208">
    <property type="entry name" value="Six-hairpin glycosidases"/>
    <property type="match status" value="1"/>
</dbReference>
<evidence type="ECO:0008006" key="6">
    <source>
        <dbReference type="Google" id="ProtNLM"/>
    </source>
</evidence>